<dbReference type="Pfam" id="PF02597">
    <property type="entry name" value="ThiS"/>
    <property type="match status" value="1"/>
</dbReference>
<sequence>MHIKINGKNKSVKDDISILDLLTSNNLNPNNVVIEYNYTILEREEWQDTILKENDNLEVLSFVGGG</sequence>
<dbReference type="InterPro" id="IPR010035">
    <property type="entry name" value="Thi_S"/>
</dbReference>
<protein>
    <submittedName>
        <fullName evidence="1">Thiamine biosynthesis protein ThiS</fullName>
    </submittedName>
</protein>
<dbReference type="InterPro" id="IPR012675">
    <property type="entry name" value="Beta-grasp_dom_sf"/>
</dbReference>
<keyword evidence="2" id="KW-1185">Reference proteome</keyword>
<dbReference type="NCBIfam" id="TIGR01683">
    <property type="entry name" value="thiS"/>
    <property type="match status" value="1"/>
</dbReference>
<dbReference type="Proteomes" id="UP000037267">
    <property type="component" value="Unassembled WGS sequence"/>
</dbReference>
<dbReference type="AlphaFoldDB" id="A0A0L0WEZ1"/>
<dbReference type="SUPFAM" id="SSF54285">
    <property type="entry name" value="MoaD/ThiS"/>
    <property type="match status" value="1"/>
</dbReference>
<comment type="caution">
    <text evidence="1">The sequence shown here is derived from an EMBL/GenBank/DDBJ whole genome shotgun (WGS) entry which is preliminary data.</text>
</comment>
<dbReference type="OrthoDB" id="9810692at2"/>
<dbReference type="PANTHER" id="PTHR34472:SF1">
    <property type="entry name" value="SULFUR CARRIER PROTEIN THIS"/>
    <property type="match status" value="1"/>
</dbReference>
<dbReference type="CDD" id="cd00565">
    <property type="entry name" value="Ubl_ThiS"/>
    <property type="match status" value="1"/>
</dbReference>
<dbReference type="RefSeq" id="WP_050353767.1">
    <property type="nucleotide sequence ID" value="NZ_LGSS01000001.1"/>
</dbReference>
<dbReference type="STRING" id="1503.CLPU_1c02040"/>
<dbReference type="EMBL" id="LGSS01000001">
    <property type="protein sequence ID" value="KNF10039.1"/>
    <property type="molecule type" value="Genomic_DNA"/>
</dbReference>
<accession>A0A0L0WEZ1</accession>
<dbReference type="InterPro" id="IPR016155">
    <property type="entry name" value="Mopterin_synth/thiamin_S_b"/>
</dbReference>
<proteinExistence type="predicted"/>
<reference evidence="2" key="1">
    <citation type="submission" date="2015-07" db="EMBL/GenBank/DDBJ databases">
        <title>Draft genome sequence of the purine-degrading Gottschalkia purinilyticum DSM 1384 (formerly Clostridium purinilyticum).</title>
        <authorList>
            <person name="Poehlein A."/>
            <person name="Schiel-Bengelsdorf B."/>
            <person name="Bengelsdorf F.R."/>
            <person name="Daniel R."/>
            <person name="Duerre P."/>
        </authorList>
    </citation>
    <scope>NUCLEOTIDE SEQUENCE [LARGE SCALE GENOMIC DNA]</scope>
    <source>
        <strain evidence="2">DSM 1384</strain>
    </source>
</reference>
<dbReference type="Gene3D" id="3.10.20.30">
    <property type="match status" value="1"/>
</dbReference>
<name>A0A0L0WEZ1_GOTPU</name>
<organism evidence="1 2">
    <name type="scientific">Gottschalkia purinilytica</name>
    <name type="common">Clostridium purinilyticum</name>
    <dbReference type="NCBI Taxonomy" id="1503"/>
    <lineage>
        <taxon>Bacteria</taxon>
        <taxon>Bacillati</taxon>
        <taxon>Bacillota</taxon>
        <taxon>Tissierellia</taxon>
        <taxon>Tissierellales</taxon>
        <taxon>Gottschalkiaceae</taxon>
        <taxon>Gottschalkia</taxon>
    </lineage>
</organism>
<evidence type="ECO:0000313" key="1">
    <source>
        <dbReference type="EMBL" id="KNF10039.1"/>
    </source>
</evidence>
<evidence type="ECO:0000313" key="2">
    <source>
        <dbReference type="Proteomes" id="UP000037267"/>
    </source>
</evidence>
<gene>
    <name evidence="1" type="primary">thiS</name>
    <name evidence="1" type="ORF">CLPU_1c02040</name>
</gene>
<dbReference type="InterPro" id="IPR003749">
    <property type="entry name" value="ThiS/MoaD-like"/>
</dbReference>
<dbReference type="PANTHER" id="PTHR34472">
    <property type="entry name" value="SULFUR CARRIER PROTEIN THIS"/>
    <property type="match status" value="1"/>
</dbReference>